<reference evidence="3" key="1">
    <citation type="submission" date="2019-08" db="EMBL/GenBank/DDBJ databases">
        <title>Limnoglobus roseus gen. nov., sp. nov., a novel freshwater planctomycete with a giant genome from the family Gemmataceae.</title>
        <authorList>
            <person name="Kulichevskaya I.S."/>
            <person name="Naumoff D.G."/>
            <person name="Miroshnikov K."/>
            <person name="Ivanova A."/>
            <person name="Philippov D.A."/>
            <person name="Hakobyan A."/>
            <person name="Rijpstra I.C."/>
            <person name="Sinninghe Damste J.S."/>
            <person name="Liesack W."/>
            <person name="Dedysh S.N."/>
        </authorList>
    </citation>
    <scope>NUCLEOTIDE SEQUENCE [LARGE SCALE GENOMIC DNA]</scope>
    <source>
        <strain evidence="3">PX52</strain>
    </source>
</reference>
<dbReference type="Pfam" id="PF22523">
    <property type="entry name" value="DUF6999"/>
    <property type="match status" value="1"/>
</dbReference>
<feature type="region of interest" description="Disordered" evidence="1">
    <location>
        <begin position="295"/>
        <end position="314"/>
    </location>
</feature>
<evidence type="ECO:0000313" key="2">
    <source>
        <dbReference type="EMBL" id="QEL18579.1"/>
    </source>
</evidence>
<evidence type="ECO:0000256" key="1">
    <source>
        <dbReference type="SAM" id="MobiDB-lite"/>
    </source>
</evidence>
<dbReference type="KEGG" id="lrs:PX52LOC_05611"/>
<dbReference type="OrthoDB" id="569698at2"/>
<organism evidence="2 3">
    <name type="scientific">Limnoglobus roseus</name>
    <dbReference type="NCBI Taxonomy" id="2598579"/>
    <lineage>
        <taxon>Bacteria</taxon>
        <taxon>Pseudomonadati</taxon>
        <taxon>Planctomycetota</taxon>
        <taxon>Planctomycetia</taxon>
        <taxon>Gemmatales</taxon>
        <taxon>Gemmataceae</taxon>
        <taxon>Limnoglobus</taxon>
    </lineage>
</organism>
<evidence type="ECO:0000313" key="3">
    <source>
        <dbReference type="Proteomes" id="UP000324974"/>
    </source>
</evidence>
<keyword evidence="3" id="KW-1185">Reference proteome</keyword>
<protein>
    <submittedName>
        <fullName evidence="2">Uncharacterized protein</fullName>
    </submittedName>
</protein>
<sequence length="314" mass="35949">MPPTDATEKLNRIKHNPLDPNPRLALYLDTSVPLHAVAKANFLIDVSSTSRQWFLPVVRPFCRLTICAFKLLKTVMPRFLTSTRLLHHSIHWGLKWFVSPYANYLIMRHFHIGTELLQFIAANAKGVRMEFVGLRPQTLHDLTKNVFLQHDLNIFNFIIEINRQLNEQGLELQPKGELDFGCITDGDFPIEDMPCGWINRIDLESAIEIYTPMYQLLLTDSDFWRACNSLQLDETIALYATTLLNDHRYLGLVNNKHPIVPSSTLGAAHRLMLHGLAAEFLHAFLVRQKRAHERARDALKQDRPPQATPAGTDT</sequence>
<dbReference type="EMBL" id="CP042425">
    <property type="protein sequence ID" value="QEL18579.1"/>
    <property type="molecule type" value="Genomic_DNA"/>
</dbReference>
<dbReference type="RefSeq" id="WP_149113075.1">
    <property type="nucleotide sequence ID" value="NZ_CP042425.1"/>
</dbReference>
<proteinExistence type="predicted"/>
<dbReference type="Proteomes" id="UP000324974">
    <property type="component" value="Chromosome"/>
</dbReference>
<dbReference type="InterPro" id="IPR054268">
    <property type="entry name" value="DUF6999"/>
</dbReference>
<name>A0A5C1AGM7_9BACT</name>
<dbReference type="AlphaFoldDB" id="A0A5C1AGM7"/>
<gene>
    <name evidence="2" type="ORF">PX52LOC_05611</name>
</gene>
<accession>A0A5C1AGM7</accession>